<dbReference type="InterPro" id="IPR008927">
    <property type="entry name" value="6-PGluconate_DH-like_C_sf"/>
</dbReference>
<evidence type="ECO:0000313" key="11">
    <source>
        <dbReference type="EMBL" id="MPM24194.1"/>
    </source>
</evidence>
<dbReference type="InterPro" id="IPR053790">
    <property type="entry name" value="P5CR-like_CS"/>
</dbReference>
<dbReference type="EC" id="1.5.1.2" evidence="11"/>
<dbReference type="FunFam" id="1.10.3730.10:FF:000001">
    <property type="entry name" value="Pyrroline-5-carboxylate reductase"/>
    <property type="match status" value="1"/>
</dbReference>
<keyword evidence="5" id="KW-0641">Proline biosynthesis</keyword>
<keyword evidence="4" id="KW-0028">Amino-acid biosynthesis</keyword>
<evidence type="ECO:0000259" key="10">
    <source>
        <dbReference type="Pfam" id="PF14748"/>
    </source>
</evidence>
<organism evidence="11">
    <name type="scientific">bioreactor metagenome</name>
    <dbReference type="NCBI Taxonomy" id="1076179"/>
    <lineage>
        <taxon>unclassified sequences</taxon>
        <taxon>metagenomes</taxon>
        <taxon>ecological metagenomes</taxon>
    </lineage>
</organism>
<dbReference type="AlphaFoldDB" id="A0A644YDG7"/>
<evidence type="ECO:0000259" key="9">
    <source>
        <dbReference type="Pfam" id="PF03807"/>
    </source>
</evidence>
<evidence type="ECO:0000256" key="5">
    <source>
        <dbReference type="ARBA" id="ARBA00022650"/>
    </source>
</evidence>
<evidence type="ECO:0000256" key="3">
    <source>
        <dbReference type="ARBA" id="ARBA00022490"/>
    </source>
</evidence>
<dbReference type="PANTHER" id="PTHR11645">
    <property type="entry name" value="PYRROLINE-5-CARBOXYLATE REDUCTASE"/>
    <property type="match status" value="1"/>
</dbReference>
<evidence type="ECO:0000256" key="4">
    <source>
        <dbReference type="ARBA" id="ARBA00022605"/>
    </source>
</evidence>
<dbReference type="InterPro" id="IPR029036">
    <property type="entry name" value="P5CR_dimer"/>
</dbReference>
<comment type="similarity">
    <text evidence="2">Belongs to the pyrroline-5-carboxylate reductase family.</text>
</comment>
<dbReference type="HAMAP" id="MF_01925">
    <property type="entry name" value="P5C_reductase"/>
    <property type="match status" value="1"/>
</dbReference>
<dbReference type="SUPFAM" id="SSF48179">
    <property type="entry name" value="6-phosphogluconate dehydrogenase C-terminal domain-like"/>
    <property type="match status" value="1"/>
</dbReference>
<evidence type="ECO:0000256" key="8">
    <source>
        <dbReference type="ARBA" id="ARBA00029440"/>
    </source>
</evidence>
<comment type="pathway">
    <text evidence="8">Amino-acid biosynthesis.</text>
</comment>
<dbReference type="PANTHER" id="PTHR11645:SF0">
    <property type="entry name" value="PYRROLINE-5-CARBOXYLATE REDUCTASE 3"/>
    <property type="match status" value="1"/>
</dbReference>
<dbReference type="Pfam" id="PF14748">
    <property type="entry name" value="P5CR_dimer"/>
    <property type="match status" value="1"/>
</dbReference>
<accession>A0A644YDG7</accession>
<dbReference type="InterPro" id="IPR000304">
    <property type="entry name" value="Pyrroline-COOH_reductase"/>
</dbReference>
<sequence>MGKIGKIAFIGGGAMGEAIIKGILKANLAAGEDITVSDPSEQRLEYLQKQYGVNGTKENVLAVKNAKIVILAVKPQMADKAITSTVAQTIAEEAAVVSIMGSVDLEKLHSLIPNKAIIRVMPNTPLAVGAGMTAIAPDENAGQEMIETTKAIFGSCGEVVEVQESAMEAITAVSGCGPGYVFMLIDALADAGVNAGLPRNLAIKLAAQTFAGAGKMAVETGLHPAQLRDQVTSPGGTTIAGIHALETHCVRGAMYDAVMAVLARSEKLKGK</sequence>
<feature type="domain" description="Pyrroline-5-carboxylate reductase catalytic N-terminal" evidence="9">
    <location>
        <begin position="6"/>
        <end position="100"/>
    </location>
</feature>
<dbReference type="GO" id="GO:0004735">
    <property type="term" value="F:pyrroline-5-carboxylate reductase activity"/>
    <property type="evidence" value="ECO:0007669"/>
    <property type="project" value="UniProtKB-EC"/>
</dbReference>
<keyword evidence="3" id="KW-0963">Cytoplasm</keyword>
<dbReference type="GO" id="GO:0055129">
    <property type="term" value="P:L-proline biosynthetic process"/>
    <property type="evidence" value="ECO:0007669"/>
    <property type="project" value="TreeGrafter"/>
</dbReference>
<dbReference type="FunFam" id="3.40.50.720:FF:000190">
    <property type="entry name" value="Pyrroline-5-carboxylate reductase"/>
    <property type="match status" value="1"/>
</dbReference>
<dbReference type="NCBIfam" id="TIGR00112">
    <property type="entry name" value="proC"/>
    <property type="match status" value="1"/>
</dbReference>
<dbReference type="InterPro" id="IPR036291">
    <property type="entry name" value="NAD(P)-bd_dom_sf"/>
</dbReference>
<evidence type="ECO:0000256" key="7">
    <source>
        <dbReference type="ARBA" id="ARBA00023002"/>
    </source>
</evidence>
<dbReference type="GO" id="GO:0005737">
    <property type="term" value="C:cytoplasm"/>
    <property type="evidence" value="ECO:0007669"/>
    <property type="project" value="UniProtKB-SubCell"/>
</dbReference>
<dbReference type="PROSITE" id="PS00521">
    <property type="entry name" value="P5CR"/>
    <property type="match status" value="1"/>
</dbReference>
<comment type="subcellular location">
    <subcellularLocation>
        <location evidence="1">Cytoplasm</location>
    </subcellularLocation>
</comment>
<keyword evidence="6" id="KW-0521">NADP</keyword>
<reference evidence="11" key="1">
    <citation type="submission" date="2019-08" db="EMBL/GenBank/DDBJ databases">
        <authorList>
            <person name="Kucharzyk K."/>
            <person name="Murdoch R.W."/>
            <person name="Higgins S."/>
            <person name="Loffler F."/>
        </authorList>
    </citation>
    <scope>NUCLEOTIDE SEQUENCE</scope>
</reference>
<keyword evidence="7 11" id="KW-0560">Oxidoreductase</keyword>
<evidence type="ECO:0000256" key="1">
    <source>
        <dbReference type="ARBA" id="ARBA00004496"/>
    </source>
</evidence>
<dbReference type="SUPFAM" id="SSF51735">
    <property type="entry name" value="NAD(P)-binding Rossmann-fold domains"/>
    <property type="match status" value="1"/>
</dbReference>
<dbReference type="EMBL" id="VSSQ01004207">
    <property type="protein sequence ID" value="MPM24194.1"/>
    <property type="molecule type" value="Genomic_DNA"/>
</dbReference>
<evidence type="ECO:0000256" key="6">
    <source>
        <dbReference type="ARBA" id="ARBA00022857"/>
    </source>
</evidence>
<dbReference type="PIRSF" id="PIRSF000193">
    <property type="entry name" value="Pyrrol-5-carb_rd"/>
    <property type="match status" value="1"/>
</dbReference>
<gene>
    <name evidence="11" type="primary">proC_19</name>
    <name evidence="11" type="ORF">SDC9_70675</name>
</gene>
<feature type="domain" description="Pyrroline-5-carboxylate reductase dimerisation" evidence="10">
    <location>
        <begin position="164"/>
        <end position="268"/>
    </location>
</feature>
<dbReference type="Gene3D" id="1.10.3730.10">
    <property type="entry name" value="ProC C-terminal domain-like"/>
    <property type="match status" value="1"/>
</dbReference>
<protein>
    <submittedName>
        <fullName evidence="11">Pyrroline-5-carboxylate reductase</fullName>
        <ecNumber evidence="11">1.5.1.2</ecNumber>
    </submittedName>
</protein>
<dbReference type="Gene3D" id="3.40.50.720">
    <property type="entry name" value="NAD(P)-binding Rossmann-like Domain"/>
    <property type="match status" value="1"/>
</dbReference>
<comment type="caution">
    <text evidence="11">The sequence shown here is derived from an EMBL/GenBank/DDBJ whole genome shotgun (WGS) entry which is preliminary data.</text>
</comment>
<proteinExistence type="inferred from homology"/>
<dbReference type="Pfam" id="PF03807">
    <property type="entry name" value="F420_oxidored"/>
    <property type="match status" value="1"/>
</dbReference>
<name>A0A644YDG7_9ZZZZ</name>
<evidence type="ECO:0000256" key="2">
    <source>
        <dbReference type="ARBA" id="ARBA00005525"/>
    </source>
</evidence>
<dbReference type="InterPro" id="IPR028939">
    <property type="entry name" value="P5C_Rdtase_cat_N"/>
</dbReference>